<keyword evidence="2" id="KW-1185">Reference proteome</keyword>
<sequence length="118" mass="13675">MECRGSVHRIKQCADDLLVSMEDVLVDEDDHKKNLTDLANNFFFCIDEAKLVLFQLASEFLPMINEILAAYLTRFKRHLDQDIISDSSHFSKGSLQHLRHLTDHTRKKTMKSHLSGFL</sequence>
<dbReference type="AlphaFoldDB" id="A0A9D5CS25"/>
<dbReference type="Proteomes" id="UP001085076">
    <property type="component" value="Miscellaneous, Linkage group lg03"/>
</dbReference>
<evidence type="ECO:0000313" key="2">
    <source>
        <dbReference type="Proteomes" id="UP001085076"/>
    </source>
</evidence>
<reference evidence="1" key="2">
    <citation type="journal article" date="2022" name="Hortic Res">
        <title>The genome of Dioscorea zingiberensis sheds light on the biosynthesis, origin and evolution of the medicinally important diosgenin saponins.</title>
        <authorList>
            <person name="Li Y."/>
            <person name="Tan C."/>
            <person name="Li Z."/>
            <person name="Guo J."/>
            <person name="Li S."/>
            <person name="Chen X."/>
            <person name="Wang C."/>
            <person name="Dai X."/>
            <person name="Yang H."/>
            <person name="Song W."/>
            <person name="Hou L."/>
            <person name="Xu J."/>
            <person name="Tong Z."/>
            <person name="Xu A."/>
            <person name="Yuan X."/>
            <person name="Wang W."/>
            <person name="Yang Q."/>
            <person name="Chen L."/>
            <person name="Sun Z."/>
            <person name="Wang K."/>
            <person name="Pan B."/>
            <person name="Chen J."/>
            <person name="Bao Y."/>
            <person name="Liu F."/>
            <person name="Qi X."/>
            <person name="Gang D.R."/>
            <person name="Wen J."/>
            <person name="Li J."/>
        </authorList>
    </citation>
    <scope>NUCLEOTIDE SEQUENCE</scope>
    <source>
        <strain evidence="1">Dzin_1.0</strain>
    </source>
</reference>
<reference evidence="1" key="1">
    <citation type="submission" date="2021-03" db="EMBL/GenBank/DDBJ databases">
        <authorList>
            <person name="Li Z."/>
            <person name="Yang C."/>
        </authorList>
    </citation>
    <scope>NUCLEOTIDE SEQUENCE</scope>
    <source>
        <strain evidence="1">Dzin_1.0</strain>
        <tissue evidence="1">Leaf</tissue>
    </source>
</reference>
<protein>
    <submittedName>
        <fullName evidence="1">Uncharacterized protein</fullName>
    </submittedName>
</protein>
<name>A0A9D5CS25_9LILI</name>
<organism evidence="1 2">
    <name type="scientific">Dioscorea zingiberensis</name>
    <dbReference type="NCBI Taxonomy" id="325984"/>
    <lineage>
        <taxon>Eukaryota</taxon>
        <taxon>Viridiplantae</taxon>
        <taxon>Streptophyta</taxon>
        <taxon>Embryophyta</taxon>
        <taxon>Tracheophyta</taxon>
        <taxon>Spermatophyta</taxon>
        <taxon>Magnoliopsida</taxon>
        <taxon>Liliopsida</taxon>
        <taxon>Dioscoreales</taxon>
        <taxon>Dioscoreaceae</taxon>
        <taxon>Dioscorea</taxon>
    </lineage>
</organism>
<accession>A0A9D5CS25</accession>
<comment type="caution">
    <text evidence="1">The sequence shown here is derived from an EMBL/GenBank/DDBJ whole genome shotgun (WGS) entry which is preliminary data.</text>
</comment>
<proteinExistence type="predicted"/>
<evidence type="ECO:0000313" key="1">
    <source>
        <dbReference type="EMBL" id="KAJ0977917.1"/>
    </source>
</evidence>
<gene>
    <name evidence="1" type="ORF">J5N97_013391</name>
</gene>
<dbReference type="EMBL" id="JAGGNH010000003">
    <property type="protein sequence ID" value="KAJ0977917.1"/>
    <property type="molecule type" value="Genomic_DNA"/>
</dbReference>